<dbReference type="Proteomes" id="UP000095286">
    <property type="component" value="Unplaced"/>
</dbReference>
<reference evidence="2" key="1">
    <citation type="submission" date="2016-11" db="UniProtKB">
        <authorList>
            <consortium name="WormBaseParasite"/>
        </authorList>
    </citation>
    <scope>IDENTIFICATION</scope>
    <source>
        <strain evidence="2">KR3021</strain>
    </source>
</reference>
<protein>
    <submittedName>
        <fullName evidence="2">FH2 domain-containing protein</fullName>
    </submittedName>
</protein>
<dbReference type="WBParaSite" id="RSKR_0000901200.1">
    <property type="protein sequence ID" value="RSKR_0000901200.1"/>
    <property type="gene ID" value="RSKR_0000901200"/>
</dbReference>
<organism evidence="1 2">
    <name type="scientific">Rhabditophanes sp. KR3021</name>
    <dbReference type="NCBI Taxonomy" id="114890"/>
    <lineage>
        <taxon>Eukaryota</taxon>
        <taxon>Metazoa</taxon>
        <taxon>Ecdysozoa</taxon>
        <taxon>Nematoda</taxon>
        <taxon>Chromadorea</taxon>
        <taxon>Rhabditida</taxon>
        <taxon>Tylenchina</taxon>
        <taxon>Panagrolaimomorpha</taxon>
        <taxon>Strongyloidoidea</taxon>
        <taxon>Alloionematidae</taxon>
        <taxon>Rhabditophanes</taxon>
    </lineage>
</organism>
<sequence length="1364" mass="153556">MSSSYTSSTDYSRPPSGRSSNYIPSYSKPSPTSYTPLSRTIGSDLRRSASSSYIPKASYSAANYTPSATSSYKSYEQRSKTPGYSGRSSDAIKNTEREYRSMTRFDREQSIDKINTKIDKVEENYQKVFSRYQASDKKSQEKERTISSSSGESAESVDVLFDSKEMSKSESEYSSSSGSGISEMCSEIVDIKSVVQAKTNRIEEKKIKFEEKFKDIEMLTPVIEPKKLASPSSSLEKMIATHKVAENKQNKNTTEKSPAPTVSGSIALAKLKAKQDDEKKIQAKIDAENNLKLVAAKKEAERKEAEKKMLASKIEAEKKEAAKKEAEKKETAKKEAAKVEAETTTKLEEIKEEKSEFSIGSGSTNVSSTIILPSLLPTSKRLQRQERTIEHLANQNNEGNENKTMPRPPLLLVTQPSLPSTPMSPTSHILWNNEEQIEDSDEFFSDDSEEDYSDEEYSDEEYSDEEYSDVDMSETFTFSLAKTNHLPKGDLYPTTDSLRIRSTTPMSLSSYGSEFDLNLLDNSEPRTDSRGRVTESSMANMAKPPPTFTTSVYYDGQIESGSDSEDNDGKSRPSHSAFGMYMSAGSFESDSYNGHRFHDTVDVGCTLTLCEKAALVGSDEDEYSSYDDEEYSYEGESCEFDGQSCEEYEESEFESEEEQSCIERLSVSPLPRFASPMPTSDVECESTSDISTTFELPKGELSSFIVESHGVIGQAALLLEPTYILPTTSNDFDKTKPMFTDKPKTDFAKKAVIQPLKLDKATVKKEEKHEIGKPIETVVVPKIDAKLKESLEKSLKMKTPEPTLNKEVKVSEPEKKVEPKAGLKTIVEDKSAIRKSTLNMNEIERRLAEEKKVEAERKKTRALGTVSAMMDKFKSPEPSEPIAYKRSSLLAKNDEPRLKRQLPALIKPVIDDTFDKQLQELKDQMKQSNNTIEDKMRNTSKGLLSASEEAKRKSEAANKGRNVDTELLAKAGKDCQKWKDDREAEAKKRLEQEAEAKKKQRSKLQEALELKKKLEIEAEEARKAAPPKKTIRKIIKTDPVTESLTQKKEEPKNNLVAKTTVSTSKAGVIESTPVIPKATPSLLKNVTVKSEEKKIESKVAEKKIEPKTIEKSIEPKIVEKNIEPKIVEKKIQSKVVEKPLEKKVLTSISKELEEPTVNKVAEVAKKRVQPVFDELDEMMTSMMAKPTKNASNKIAPAKIVHKNESSPKPSLPDSVKKSEVGGVASRLKRAFGEGKNDVDDEKNPKNRYGRRRKTQELMNVKAMDIEEKKVSRKRVHQSHRKNRFIKKAFDIDVILGFDKENQSFEKMEQMLKKEAKFKIEWNRNSVEPKIRVNACKVWISDLKDIDKLYKGSELRDIQKTVEEE</sequence>
<accession>A0AC35U7Y0</accession>
<proteinExistence type="predicted"/>
<evidence type="ECO:0000313" key="1">
    <source>
        <dbReference type="Proteomes" id="UP000095286"/>
    </source>
</evidence>
<name>A0AC35U7Y0_9BILA</name>
<evidence type="ECO:0000313" key="2">
    <source>
        <dbReference type="WBParaSite" id="RSKR_0000901200.1"/>
    </source>
</evidence>